<evidence type="ECO:0000256" key="3">
    <source>
        <dbReference type="SAM" id="MobiDB-lite"/>
    </source>
</evidence>
<dbReference type="EMBL" id="FN649737">
    <property type="protein sequence ID" value="CBN77065.1"/>
    <property type="molecule type" value="Genomic_DNA"/>
</dbReference>
<dbReference type="InterPro" id="IPR000742">
    <property type="entry name" value="EGF"/>
</dbReference>
<keyword evidence="7" id="KW-1185">Reference proteome</keyword>
<evidence type="ECO:0000313" key="6">
    <source>
        <dbReference type="EMBL" id="CBN77065.1"/>
    </source>
</evidence>
<dbReference type="EMBL" id="FN648442">
    <property type="protein sequence ID" value="CBN77065.1"/>
    <property type="molecule type" value="Genomic_DNA"/>
</dbReference>
<feature type="domain" description="EGF-like" evidence="4">
    <location>
        <begin position="379"/>
        <end position="416"/>
    </location>
</feature>
<reference evidence="6 7" key="1">
    <citation type="journal article" date="2010" name="Nature">
        <title>The Ectocarpus genome and the independent evolution of multicellularity in brown algae.</title>
        <authorList>
            <person name="Cock J.M."/>
            <person name="Sterck L."/>
            <person name="Rouze P."/>
            <person name="Scornet D."/>
            <person name="Allen A.E."/>
            <person name="Amoutzias G."/>
            <person name="Anthouard V."/>
            <person name="Artiguenave F."/>
            <person name="Aury J.M."/>
            <person name="Badger J.H."/>
            <person name="Beszteri B."/>
            <person name="Billiau K."/>
            <person name="Bonnet E."/>
            <person name="Bothwell J.H."/>
            <person name="Bowler C."/>
            <person name="Boyen C."/>
            <person name="Brownlee C."/>
            <person name="Carrano C.J."/>
            <person name="Charrier B."/>
            <person name="Cho G.Y."/>
            <person name="Coelho S.M."/>
            <person name="Collen J."/>
            <person name="Corre E."/>
            <person name="Da Silva C."/>
            <person name="Delage L."/>
            <person name="Delaroque N."/>
            <person name="Dittami S.M."/>
            <person name="Doulbeau S."/>
            <person name="Elias M."/>
            <person name="Farnham G."/>
            <person name="Gachon C.M."/>
            <person name="Gschloessl B."/>
            <person name="Heesch S."/>
            <person name="Jabbari K."/>
            <person name="Jubin C."/>
            <person name="Kawai H."/>
            <person name="Kimura K."/>
            <person name="Kloareg B."/>
            <person name="Kupper F.C."/>
            <person name="Lang D."/>
            <person name="Le Bail A."/>
            <person name="Leblanc C."/>
            <person name="Lerouge P."/>
            <person name="Lohr M."/>
            <person name="Lopez P.J."/>
            <person name="Martens C."/>
            <person name="Maumus F."/>
            <person name="Michel G."/>
            <person name="Miranda-Saavedra D."/>
            <person name="Morales J."/>
            <person name="Moreau H."/>
            <person name="Motomura T."/>
            <person name="Nagasato C."/>
            <person name="Napoli C.A."/>
            <person name="Nelson D.R."/>
            <person name="Nyvall-Collen P."/>
            <person name="Peters A.F."/>
            <person name="Pommier C."/>
            <person name="Potin P."/>
            <person name="Poulain J."/>
            <person name="Quesneville H."/>
            <person name="Read B."/>
            <person name="Rensing S.A."/>
            <person name="Ritter A."/>
            <person name="Rousvoal S."/>
            <person name="Samanta M."/>
            <person name="Samson G."/>
            <person name="Schroeder D.C."/>
            <person name="Segurens B."/>
            <person name="Strittmatter M."/>
            <person name="Tonon T."/>
            <person name="Tregear J.W."/>
            <person name="Valentin K."/>
            <person name="von Dassow P."/>
            <person name="Yamagishi T."/>
            <person name="Van de Peer Y."/>
            <person name="Wincker P."/>
        </authorList>
    </citation>
    <scope>NUCLEOTIDE SEQUENCE [LARGE SCALE GENOMIC DNA]</scope>
    <source>
        <strain evidence="7">Ec32 / CCAP1310/4</strain>
    </source>
</reference>
<dbReference type="SUPFAM" id="SSF55486">
    <property type="entry name" value="Metalloproteases ('zincins'), catalytic domain"/>
    <property type="match status" value="1"/>
</dbReference>
<sequence>MVVVTMTDSITLFLTVHVLLMYLTEQAYLPLAVAASPVLAVLGVPGQVASRAEQAVDIERQLQSTYTSYTFEGCYVDQRNRALDDFFRSDKMTPELCFGYCGQNGYTYMGLQYGNECYCGSLGDEEKHVQYGPGDCNFLCAGDDSFNCGMWAFDLYAFETDSSVAIEVDDDGDGWTPRDGSSDEDDFSAVSSTVARADAPTAAPSASPVTASTAAPVTAHTPPTDASGDDTDDDTNGDDTTDDDAADSDEDDDADDVYDDNADPVEDDDADVVDDDDADVGEDDDADVVEDDDADAVDDDDADVVADDDSTEGVDDDSTEGVDDDSTEGVDDDSTEGVDDDSTEGVDDDSSEGMDDDDADKAVDDDEESVEAEDDSSSGDGECNPNPCLNEGSCEVDPNGGYSCSCSSSYGGMNCETDTTGLPEFFITLEFDGTWDGALDATRKDIFQTAAKRWEKVVTHIPCTGTHPEGATGELIISVTQHEIDGSGGQFALGGPSDVYGDCPGVSYMGVMIFDSDDIDDLEDDGILEGLVVHEIGHVIGVG</sequence>
<feature type="compositionally biased region" description="Acidic residues" evidence="3">
    <location>
        <begin position="227"/>
        <end position="377"/>
    </location>
</feature>
<protein>
    <submittedName>
        <fullName evidence="6">Uncharacterized protein</fullName>
    </submittedName>
</protein>
<dbReference type="PANTHER" id="PTHR45964">
    <property type="entry name" value="WSCD FAMILY MEMBER CG9164"/>
    <property type="match status" value="1"/>
</dbReference>
<name>D8LJN8_ECTSI</name>
<organism evidence="6 7">
    <name type="scientific">Ectocarpus siliculosus</name>
    <name type="common">Brown alga</name>
    <name type="synonym">Conferva siliculosa</name>
    <dbReference type="NCBI Taxonomy" id="2880"/>
    <lineage>
        <taxon>Eukaryota</taxon>
        <taxon>Sar</taxon>
        <taxon>Stramenopiles</taxon>
        <taxon>Ochrophyta</taxon>
        <taxon>PX clade</taxon>
        <taxon>Phaeophyceae</taxon>
        <taxon>Ectocarpales</taxon>
        <taxon>Ectocarpaceae</taxon>
        <taxon>Ectocarpus</taxon>
    </lineage>
</organism>
<dbReference type="Pfam" id="PF01822">
    <property type="entry name" value="WSC"/>
    <property type="match status" value="1"/>
</dbReference>
<dbReference type="STRING" id="2880.D8LJN8"/>
<feature type="compositionally biased region" description="Low complexity" evidence="3">
    <location>
        <begin position="192"/>
        <end position="226"/>
    </location>
</feature>
<accession>D8LJN8</accession>
<evidence type="ECO:0000256" key="2">
    <source>
        <dbReference type="PROSITE-ProRule" id="PRU00076"/>
    </source>
</evidence>
<dbReference type="InterPro" id="IPR002889">
    <property type="entry name" value="WSC_carb-bd"/>
</dbReference>
<keyword evidence="1" id="KW-0677">Repeat</keyword>
<dbReference type="Gene3D" id="2.10.25.10">
    <property type="entry name" value="Laminin"/>
    <property type="match status" value="1"/>
</dbReference>
<dbReference type="Pfam" id="PF00008">
    <property type="entry name" value="EGF"/>
    <property type="match status" value="1"/>
</dbReference>
<dbReference type="InterPro" id="IPR051589">
    <property type="entry name" value="Sialate-O-sulfotransferase"/>
</dbReference>
<dbReference type="InterPro" id="IPR024079">
    <property type="entry name" value="MetalloPept_cat_dom_sf"/>
</dbReference>
<dbReference type="AlphaFoldDB" id="D8LJN8"/>
<feature type="region of interest" description="Disordered" evidence="3">
    <location>
        <begin position="168"/>
        <end position="384"/>
    </location>
</feature>
<dbReference type="PROSITE" id="PS50026">
    <property type="entry name" value="EGF_3"/>
    <property type="match status" value="1"/>
</dbReference>
<evidence type="ECO:0000259" key="4">
    <source>
        <dbReference type="PROSITE" id="PS50026"/>
    </source>
</evidence>
<feature type="domain" description="WSC" evidence="5">
    <location>
        <begin position="68"/>
        <end position="161"/>
    </location>
</feature>
<dbReference type="Proteomes" id="UP000002630">
    <property type="component" value="Linkage Group LG12"/>
</dbReference>
<keyword evidence="2" id="KW-1015">Disulfide bond</keyword>
<dbReference type="OrthoDB" id="5985073at2759"/>
<dbReference type="GO" id="GO:0008237">
    <property type="term" value="F:metallopeptidase activity"/>
    <property type="evidence" value="ECO:0007669"/>
    <property type="project" value="InterPro"/>
</dbReference>
<evidence type="ECO:0000259" key="5">
    <source>
        <dbReference type="PROSITE" id="PS51212"/>
    </source>
</evidence>
<evidence type="ECO:0000256" key="1">
    <source>
        <dbReference type="ARBA" id="ARBA00022737"/>
    </source>
</evidence>
<dbReference type="SMART" id="SM00181">
    <property type="entry name" value="EGF"/>
    <property type="match status" value="1"/>
</dbReference>
<comment type="caution">
    <text evidence="2">Lacks conserved residue(s) required for the propagation of feature annotation.</text>
</comment>
<dbReference type="PANTHER" id="PTHR45964:SF5">
    <property type="entry name" value="WSCD FAMILY MEMBER CG9164"/>
    <property type="match status" value="1"/>
</dbReference>
<feature type="disulfide bond" evidence="2">
    <location>
        <begin position="406"/>
        <end position="415"/>
    </location>
</feature>
<keyword evidence="2" id="KW-0245">EGF-like domain</keyword>
<gene>
    <name evidence="6" type="ORF">Esi_0026_0140</name>
</gene>
<dbReference type="SMART" id="SM00321">
    <property type="entry name" value="WSC"/>
    <property type="match status" value="1"/>
</dbReference>
<proteinExistence type="predicted"/>
<evidence type="ECO:0000313" key="7">
    <source>
        <dbReference type="Proteomes" id="UP000002630"/>
    </source>
</evidence>
<dbReference type="Gene3D" id="3.40.390.10">
    <property type="entry name" value="Collagenase (Catalytic Domain)"/>
    <property type="match status" value="1"/>
</dbReference>
<dbReference type="InParanoid" id="D8LJN8"/>
<dbReference type="SUPFAM" id="SSF57196">
    <property type="entry name" value="EGF/Laminin"/>
    <property type="match status" value="1"/>
</dbReference>
<dbReference type="PROSITE" id="PS51212">
    <property type="entry name" value="WSC"/>
    <property type="match status" value="1"/>
</dbReference>
<dbReference type="PROSITE" id="PS00022">
    <property type="entry name" value="EGF_1"/>
    <property type="match status" value="1"/>
</dbReference>